<name>A0A6I6CCJ7_9MOLU</name>
<dbReference type="InterPro" id="IPR050750">
    <property type="entry name" value="C5-MTase"/>
</dbReference>
<dbReference type="RefSeq" id="WP_156006230.1">
    <property type="nucleotide sequence ID" value="NZ_CP046276.1"/>
</dbReference>
<proteinExistence type="inferred from homology"/>
<evidence type="ECO:0000256" key="6">
    <source>
        <dbReference type="RuleBase" id="RU000416"/>
    </source>
</evidence>
<dbReference type="EMBL" id="CP046276">
    <property type="protein sequence ID" value="QGS51852.1"/>
    <property type="molecule type" value="Genomic_DNA"/>
</dbReference>
<evidence type="ECO:0000256" key="5">
    <source>
        <dbReference type="PROSITE-ProRule" id="PRU01016"/>
    </source>
</evidence>
<dbReference type="AlphaFoldDB" id="A0A6I6CCJ7"/>
<accession>A0A6I6CCJ7</accession>
<dbReference type="PROSITE" id="PS51679">
    <property type="entry name" value="SAM_MT_C5"/>
    <property type="match status" value="1"/>
</dbReference>
<dbReference type="InterPro" id="IPR001525">
    <property type="entry name" value="C5_MeTfrase"/>
</dbReference>
<keyword evidence="2 5" id="KW-0808">Transferase</keyword>
<reference evidence="8 9" key="1">
    <citation type="submission" date="2019-11" db="EMBL/GenBank/DDBJ databases">
        <title>Complete genome sequence of Spiroplasma tabanidicola TAUS-1 (DSM 22603).</title>
        <authorList>
            <person name="Huang C.-T."/>
            <person name="Lin Y.-C."/>
            <person name="Kuo C.-H."/>
        </authorList>
    </citation>
    <scope>NUCLEOTIDE SEQUENCE [LARGE SCALE GENOMIC DNA]</scope>
    <source>
        <strain evidence="8 9">TAUS-1</strain>
    </source>
</reference>
<dbReference type="GO" id="GO:0009307">
    <property type="term" value="P:DNA restriction-modification system"/>
    <property type="evidence" value="ECO:0007669"/>
    <property type="project" value="UniProtKB-KW"/>
</dbReference>
<evidence type="ECO:0000313" key="9">
    <source>
        <dbReference type="Proteomes" id="UP000424468"/>
    </source>
</evidence>
<gene>
    <name evidence="8" type="ORF">STABA_v1c04890</name>
</gene>
<dbReference type="InterPro" id="IPR029063">
    <property type="entry name" value="SAM-dependent_MTases_sf"/>
</dbReference>
<sequence length="385" mass="45002">MKKITVVELFAGVGGFRLGLERANKNAFDFVFVNQWEPNEKMQHAFNCYVNNFGNENAINENIVDAKNKIPNNPDLIVGGFPCQDYSVAATNAKGIEGKKGVLWWEISWIIENKNPRFLLLENVDRLLKSPSSLRGRDFAIMLIRLHKLGYNAEWQVINAADYGMVQRRRRIFIFIWKQSESKYKKSIFEKHFKSTPKIEPVEFDLIDEYPNEIDASNNYKKGKFLNKGTFINGIVRMYDYNPVFNGKKKILNDVLLENFDKKYFLSNEQIEKMKYLKGKKSIERIRPNGEKYFYTEGSMSFYDDINKQARTIITSETSMNRSTHIIKVKNKYRFITPIEAERINGFPDNWTETIASEKKRYFCMGNALVIEIIERLAKSIIDLF</sequence>
<keyword evidence="3 5" id="KW-0949">S-adenosyl-L-methionine</keyword>
<evidence type="ECO:0000256" key="1">
    <source>
        <dbReference type="ARBA" id="ARBA00022603"/>
    </source>
</evidence>
<keyword evidence="1 5" id="KW-0489">Methyltransferase</keyword>
<feature type="active site" evidence="5">
    <location>
        <position position="83"/>
    </location>
</feature>
<evidence type="ECO:0000256" key="7">
    <source>
        <dbReference type="RuleBase" id="RU000417"/>
    </source>
</evidence>
<dbReference type="Pfam" id="PF00145">
    <property type="entry name" value="DNA_methylase"/>
    <property type="match status" value="1"/>
</dbReference>
<evidence type="ECO:0000256" key="3">
    <source>
        <dbReference type="ARBA" id="ARBA00022691"/>
    </source>
</evidence>
<dbReference type="InterPro" id="IPR018117">
    <property type="entry name" value="C5_DNA_meth_AS"/>
</dbReference>
<dbReference type="Proteomes" id="UP000424468">
    <property type="component" value="Chromosome"/>
</dbReference>
<dbReference type="EC" id="2.1.1.37" evidence="7"/>
<dbReference type="Gene3D" id="3.40.50.150">
    <property type="entry name" value="Vaccinia Virus protein VP39"/>
    <property type="match status" value="1"/>
</dbReference>
<keyword evidence="9" id="KW-1185">Reference proteome</keyword>
<evidence type="ECO:0000313" key="8">
    <source>
        <dbReference type="EMBL" id="QGS51852.1"/>
    </source>
</evidence>
<comment type="catalytic activity">
    <reaction evidence="7">
        <text>a 2'-deoxycytidine in DNA + S-adenosyl-L-methionine = a 5-methyl-2'-deoxycytidine in DNA + S-adenosyl-L-homocysteine + H(+)</text>
        <dbReference type="Rhea" id="RHEA:13681"/>
        <dbReference type="Rhea" id="RHEA-COMP:11369"/>
        <dbReference type="Rhea" id="RHEA-COMP:11370"/>
        <dbReference type="ChEBI" id="CHEBI:15378"/>
        <dbReference type="ChEBI" id="CHEBI:57856"/>
        <dbReference type="ChEBI" id="CHEBI:59789"/>
        <dbReference type="ChEBI" id="CHEBI:85452"/>
        <dbReference type="ChEBI" id="CHEBI:85454"/>
        <dbReference type="EC" id="2.1.1.37"/>
    </reaction>
</comment>
<dbReference type="PANTHER" id="PTHR46098">
    <property type="entry name" value="TRNA (CYTOSINE(38)-C(5))-METHYLTRANSFERASE"/>
    <property type="match status" value="1"/>
</dbReference>
<dbReference type="NCBIfam" id="TIGR00675">
    <property type="entry name" value="dcm"/>
    <property type="match status" value="1"/>
</dbReference>
<dbReference type="OrthoDB" id="9813719at2"/>
<dbReference type="REBASE" id="376981">
    <property type="entry name" value="M.StaTAUS1ORF4890P"/>
</dbReference>
<keyword evidence="4" id="KW-0680">Restriction system</keyword>
<dbReference type="GO" id="GO:0003886">
    <property type="term" value="F:DNA (cytosine-5-)-methyltransferase activity"/>
    <property type="evidence" value="ECO:0007669"/>
    <property type="project" value="UniProtKB-EC"/>
</dbReference>
<dbReference type="PANTHER" id="PTHR46098:SF1">
    <property type="entry name" value="TRNA (CYTOSINE(38)-C(5))-METHYLTRANSFERASE"/>
    <property type="match status" value="1"/>
</dbReference>
<protein>
    <recommendedName>
        <fullName evidence="7">Cytosine-specific methyltransferase</fullName>
        <ecNumber evidence="7">2.1.1.37</ecNumber>
    </recommendedName>
</protein>
<dbReference type="SUPFAM" id="SSF53335">
    <property type="entry name" value="S-adenosyl-L-methionine-dependent methyltransferases"/>
    <property type="match status" value="1"/>
</dbReference>
<dbReference type="GO" id="GO:0032259">
    <property type="term" value="P:methylation"/>
    <property type="evidence" value="ECO:0007669"/>
    <property type="project" value="UniProtKB-KW"/>
</dbReference>
<dbReference type="PROSITE" id="PS00094">
    <property type="entry name" value="C5_MTASE_1"/>
    <property type="match status" value="1"/>
</dbReference>
<evidence type="ECO:0000256" key="4">
    <source>
        <dbReference type="ARBA" id="ARBA00022747"/>
    </source>
</evidence>
<organism evidence="8 9">
    <name type="scientific">Spiroplasma tabanidicola</name>
    <dbReference type="NCBI Taxonomy" id="324079"/>
    <lineage>
        <taxon>Bacteria</taxon>
        <taxon>Bacillati</taxon>
        <taxon>Mycoplasmatota</taxon>
        <taxon>Mollicutes</taxon>
        <taxon>Entomoplasmatales</taxon>
        <taxon>Spiroplasmataceae</taxon>
        <taxon>Spiroplasma</taxon>
    </lineage>
</organism>
<dbReference type="KEGG" id="stab:STABA_v1c04890"/>
<dbReference type="Gene3D" id="3.90.120.10">
    <property type="entry name" value="DNA Methylase, subunit A, domain 2"/>
    <property type="match status" value="1"/>
</dbReference>
<evidence type="ECO:0000256" key="2">
    <source>
        <dbReference type="ARBA" id="ARBA00022679"/>
    </source>
</evidence>
<dbReference type="PRINTS" id="PR00105">
    <property type="entry name" value="C5METTRFRASE"/>
</dbReference>
<comment type="similarity">
    <text evidence="5 6">Belongs to the class I-like SAM-binding methyltransferase superfamily. C5-methyltransferase family.</text>
</comment>